<evidence type="ECO:0000313" key="4">
    <source>
        <dbReference type="EMBL" id="GAA2107292.1"/>
    </source>
</evidence>
<evidence type="ECO:0000256" key="2">
    <source>
        <dbReference type="ARBA" id="ARBA00023033"/>
    </source>
</evidence>
<evidence type="ECO:0000256" key="1">
    <source>
        <dbReference type="ARBA" id="ARBA00023002"/>
    </source>
</evidence>
<dbReference type="NCBIfam" id="TIGR04020">
    <property type="entry name" value="seco_metab_LLM"/>
    <property type="match status" value="1"/>
</dbReference>
<keyword evidence="5" id="KW-1185">Reference proteome</keyword>
<dbReference type="InterPro" id="IPR011251">
    <property type="entry name" value="Luciferase-like_dom"/>
</dbReference>
<sequence>MDLGIMFFSSVAGDDSALAYDQVLEIARTADAEGLSSVWLPERHFHRFGGLFPNPAVLGAAVAVSTRRIGIRAGSVVTPLHDPLRIAEEWAVVDALSRGRVGVSVATGWSPVDFALGPDRFEHRREVGRQHTEELRALWRGESVRRRTGDGRTVELSVLPRPHRPELPLWVTSSGSRESVRQAAAGGANLLTHLVDQDLSSLGAAVAAYREEYRGEHPGRVSVMLHTYLDEDTDRARRTASEPLLGYLRSALQLEQLAHGVPEEDQLFDEELLDISHRRYLERASLIGDAAHCRAVLEQLADLGVDEVACLIDFGVPHEDVLASVGRLAALGRELPAA</sequence>
<dbReference type="PANTHER" id="PTHR30137:SF8">
    <property type="entry name" value="BLR5498 PROTEIN"/>
    <property type="match status" value="1"/>
</dbReference>
<dbReference type="Proteomes" id="UP001500897">
    <property type="component" value="Unassembled WGS sequence"/>
</dbReference>
<dbReference type="InterPro" id="IPR036661">
    <property type="entry name" value="Luciferase-like_sf"/>
</dbReference>
<name>A0ABN2X8P5_9ACTN</name>
<dbReference type="InterPro" id="IPR050766">
    <property type="entry name" value="Bact_Lucif_Oxidored"/>
</dbReference>
<dbReference type="RefSeq" id="WP_344554492.1">
    <property type="nucleotide sequence ID" value="NZ_BAAANS010000032.1"/>
</dbReference>
<reference evidence="4 5" key="1">
    <citation type="journal article" date="2019" name="Int. J. Syst. Evol. Microbiol.">
        <title>The Global Catalogue of Microorganisms (GCM) 10K type strain sequencing project: providing services to taxonomists for standard genome sequencing and annotation.</title>
        <authorList>
            <consortium name="The Broad Institute Genomics Platform"/>
            <consortium name="The Broad Institute Genome Sequencing Center for Infectious Disease"/>
            <person name="Wu L."/>
            <person name="Ma J."/>
        </authorList>
    </citation>
    <scope>NUCLEOTIDE SEQUENCE [LARGE SCALE GENOMIC DNA]</scope>
    <source>
        <strain evidence="4 5">JCM 14559</strain>
    </source>
</reference>
<dbReference type="Gene3D" id="3.20.20.30">
    <property type="entry name" value="Luciferase-like domain"/>
    <property type="match status" value="1"/>
</dbReference>
<dbReference type="PANTHER" id="PTHR30137">
    <property type="entry name" value="LUCIFERASE-LIKE MONOOXYGENASE"/>
    <property type="match status" value="1"/>
</dbReference>
<feature type="domain" description="Luciferase-like" evidence="3">
    <location>
        <begin position="1"/>
        <end position="307"/>
    </location>
</feature>
<dbReference type="InterPro" id="IPR024011">
    <property type="entry name" value="Biosynth_lucif-like_mOase_dom"/>
</dbReference>
<evidence type="ECO:0000313" key="5">
    <source>
        <dbReference type="Proteomes" id="UP001500897"/>
    </source>
</evidence>
<comment type="caution">
    <text evidence="4">The sequence shown here is derived from an EMBL/GenBank/DDBJ whole genome shotgun (WGS) entry which is preliminary data.</text>
</comment>
<keyword evidence="1" id="KW-0560">Oxidoreductase</keyword>
<keyword evidence="2" id="KW-0503">Monooxygenase</keyword>
<evidence type="ECO:0000259" key="3">
    <source>
        <dbReference type="Pfam" id="PF00296"/>
    </source>
</evidence>
<dbReference type="SUPFAM" id="SSF51679">
    <property type="entry name" value="Bacterial luciferase-like"/>
    <property type="match status" value="1"/>
</dbReference>
<protein>
    <submittedName>
        <fullName evidence="4">LLM class flavin-dependent oxidoreductase</fullName>
    </submittedName>
</protein>
<organism evidence="4 5">
    <name type="scientific">Kitasatospora saccharophila</name>
    <dbReference type="NCBI Taxonomy" id="407973"/>
    <lineage>
        <taxon>Bacteria</taxon>
        <taxon>Bacillati</taxon>
        <taxon>Actinomycetota</taxon>
        <taxon>Actinomycetes</taxon>
        <taxon>Kitasatosporales</taxon>
        <taxon>Streptomycetaceae</taxon>
        <taxon>Kitasatospora</taxon>
    </lineage>
</organism>
<dbReference type="EMBL" id="BAAANS010000032">
    <property type="protein sequence ID" value="GAA2107292.1"/>
    <property type="molecule type" value="Genomic_DNA"/>
</dbReference>
<gene>
    <name evidence="4" type="ORF">GCM10009759_46230</name>
</gene>
<accession>A0ABN2X8P5</accession>
<proteinExistence type="predicted"/>
<dbReference type="Pfam" id="PF00296">
    <property type="entry name" value="Bac_luciferase"/>
    <property type="match status" value="1"/>
</dbReference>